<dbReference type="Pfam" id="PF09294">
    <property type="entry name" value="Interfer-bind"/>
    <property type="match status" value="1"/>
</dbReference>
<dbReference type="PANTHER" id="PTHR20859">
    <property type="entry name" value="INTERFERON/INTERLEUKIN RECEPTOR"/>
    <property type="match status" value="1"/>
</dbReference>
<reference evidence="3" key="1">
    <citation type="submission" date="2025-08" db="UniProtKB">
        <authorList>
            <consortium name="Ensembl"/>
        </authorList>
    </citation>
    <scope>IDENTIFICATION</scope>
</reference>
<evidence type="ECO:0000259" key="2">
    <source>
        <dbReference type="PROSITE" id="PS50853"/>
    </source>
</evidence>
<keyword evidence="1" id="KW-1133">Transmembrane helix</keyword>
<name>A0A8C9F4M3_PAVCR</name>
<evidence type="ECO:0000256" key="1">
    <source>
        <dbReference type="SAM" id="Phobius"/>
    </source>
</evidence>
<keyword evidence="4" id="KW-1185">Reference proteome</keyword>
<proteinExistence type="predicted"/>
<dbReference type="InterPro" id="IPR036116">
    <property type="entry name" value="FN3_sf"/>
</dbReference>
<protein>
    <recommendedName>
        <fullName evidence="2">Fibronectin type-III domain-containing protein</fullName>
    </recommendedName>
</protein>
<dbReference type="Ensembl" id="ENSPSTT00000011042.1">
    <property type="protein sequence ID" value="ENSPSTP00000010519.1"/>
    <property type="gene ID" value="ENSPSTG00000007395.1"/>
</dbReference>
<feature type="domain" description="Fibronectin type-III" evidence="2">
    <location>
        <begin position="14"/>
        <end position="113"/>
    </location>
</feature>
<feature type="transmembrane region" description="Helical" evidence="1">
    <location>
        <begin position="79"/>
        <end position="100"/>
    </location>
</feature>
<dbReference type="InterPro" id="IPR013783">
    <property type="entry name" value="Ig-like_fold"/>
</dbReference>
<sequence length="221" mass="24774">HRTAWVEKDHNDPTIGPPEVNSVTVSSDSLLISVTPPFGPEAGYLFQYHVSYWENTTITTKKEIKTSDTLFKIKDLKQLTLYCFTIRVELLAYLDFQLLGLHTVPECYRTTISEAAKAGYIVGIFTSVGLLLIFIIAGFFCLWRHQKAIKYLSQPPLRIPSHFKEYLRDPSMPHLEVLENHDEDPEDSITVVYTGEGSSAYGDMLGGNTCSCSSSSGRDVT</sequence>
<accession>A0A8C9F4M3</accession>
<dbReference type="CDD" id="cd00063">
    <property type="entry name" value="FN3"/>
    <property type="match status" value="1"/>
</dbReference>
<dbReference type="GO" id="GO:0005886">
    <property type="term" value="C:plasma membrane"/>
    <property type="evidence" value="ECO:0007669"/>
    <property type="project" value="TreeGrafter"/>
</dbReference>
<dbReference type="PANTHER" id="PTHR20859:SF46">
    <property type="entry name" value="INTERFERON GAMMA RECEPTOR 2"/>
    <property type="match status" value="1"/>
</dbReference>
<dbReference type="GO" id="GO:0004896">
    <property type="term" value="F:cytokine receptor activity"/>
    <property type="evidence" value="ECO:0007669"/>
    <property type="project" value="TreeGrafter"/>
</dbReference>
<dbReference type="InterPro" id="IPR003961">
    <property type="entry name" value="FN3_dom"/>
</dbReference>
<dbReference type="SUPFAM" id="SSF49265">
    <property type="entry name" value="Fibronectin type III"/>
    <property type="match status" value="1"/>
</dbReference>
<keyword evidence="1" id="KW-0812">Transmembrane</keyword>
<keyword evidence="1" id="KW-0472">Membrane</keyword>
<organism evidence="3 4">
    <name type="scientific">Pavo cristatus</name>
    <name type="common">Indian peafowl</name>
    <name type="synonym">Blue peafowl</name>
    <dbReference type="NCBI Taxonomy" id="9049"/>
    <lineage>
        <taxon>Eukaryota</taxon>
        <taxon>Metazoa</taxon>
        <taxon>Chordata</taxon>
        <taxon>Craniata</taxon>
        <taxon>Vertebrata</taxon>
        <taxon>Euteleostomi</taxon>
        <taxon>Archelosauria</taxon>
        <taxon>Archosauria</taxon>
        <taxon>Dinosauria</taxon>
        <taxon>Saurischia</taxon>
        <taxon>Theropoda</taxon>
        <taxon>Coelurosauria</taxon>
        <taxon>Aves</taxon>
        <taxon>Neognathae</taxon>
        <taxon>Galloanserae</taxon>
        <taxon>Galliformes</taxon>
        <taxon>Phasianidae</taxon>
        <taxon>Phasianinae</taxon>
        <taxon>Pavo</taxon>
    </lineage>
</organism>
<dbReference type="AlphaFoldDB" id="A0A8C9F4M3"/>
<reference evidence="3" key="2">
    <citation type="submission" date="2025-09" db="UniProtKB">
        <authorList>
            <consortium name="Ensembl"/>
        </authorList>
    </citation>
    <scope>IDENTIFICATION</scope>
</reference>
<feature type="transmembrane region" description="Helical" evidence="1">
    <location>
        <begin position="120"/>
        <end position="143"/>
    </location>
</feature>
<dbReference type="PROSITE" id="PS50853">
    <property type="entry name" value="FN3"/>
    <property type="match status" value="1"/>
</dbReference>
<evidence type="ECO:0000313" key="3">
    <source>
        <dbReference type="Ensembl" id="ENSPSTP00000010519.1"/>
    </source>
</evidence>
<dbReference type="InterPro" id="IPR050650">
    <property type="entry name" value="Type-II_Cytokine-TF_Rcpt"/>
</dbReference>
<dbReference type="Proteomes" id="UP000694428">
    <property type="component" value="Unplaced"/>
</dbReference>
<dbReference type="Gene3D" id="2.60.40.10">
    <property type="entry name" value="Immunoglobulins"/>
    <property type="match status" value="1"/>
</dbReference>
<evidence type="ECO:0000313" key="4">
    <source>
        <dbReference type="Proteomes" id="UP000694428"/>
    </source>
</evidence>
<dbReference type="InterPro" id="IPR015373">
    <property type="entry name" value="Interferon/interleukin_rcp_dom"/>
</dbReference>